<comment type="caution">
    <text evidence="1">The sequence shown here is derived from an EMBL/GenBank/DDBJ whole genome shotgun (WGS) entry which is preliminary data.</text>
</comment>
<sequence>MNKVKVDLQCPYCGFCKILKTASYRKGITCPTCKQAIFLSWATGVEGELDKHGCYFHAFEPFNIRKINQEFQGAFDDAPSRHPFIIRNKMRG</sequence>
<evidence type="ECO:0000313" key="1">
    <source>
        <dbReference type="EMBL" id="MDW8645771.1"/>
    </source>
</evidence>
<organism evidence="1 2">
    <name type="scientific">Streptococcus suis</name>
    <dbReference type="NCBI Taxonomy" id="1307"/>
    <lineage>
        <taxon>Bacteria</taxon>
        <taxon>Bacillati</taxon>
        <taxon>Bacillota</taxon>
        <taxon>Bacilli</taxon>
        <taxon>Lactobacillales</taxon>
        <taxon>Streptococcaceae</taxon>
        <taxon>Streptococcus</taxon>
    </lineage>
</organism>
<evidence type="ECO:0000313" key="2">
    <source>
        <dbReference type="Proteomes" id="UP001276229"/>
    </source>
</evidence>
<dbReference type="Proteomes" id="UP001276229">
    <property type="component" value="Unassembled WGS sequence"/>
</dbReference>
<reference evidence="1" key="1">
    <citation type="submission" date="2023-07" db="EMBL/GenBank/DDBJ databases">
        <title>Characterization of virulence traits, antimicrobial resistance genes carried by mobile genetic elements and competence in Streptococcus suis strains isolated in France.</title>
        <authorList>
            <person name="Dechene-Tempier M."/>
            <person name="Marois-Crehan C."/>
            <person name="De Boisseson C."/>
            <person name="Lucas P."/>
            <person name="Bougeard S."/>
            <person name="Libante V."/>
            <person name="Payot S."/>
        </authorList>
    </citation>
    <scope>NUCLEOTIDE SEQUENCE</scope>
    <source>
        <strain evidence="1">1551</strain>
    </source>
</reference>
<name>A0AAJ2PH52_STRSU</name>
<accession>A0AAJ2PH52</accession>
<dbReference type="EMBL" id="JAUTFL010000012">
    <property type="protein sequence ID" value="MDW8645771.1"/>
    <property type="molecule type" value="Genomic_DNA"/>
</dbReference>
<dbReference type="RefSeq" id="WP_024410603.1">
    <property type="nucleotide sequence ID" value="NZ_WACE01000008.1"/>
</dbReference>
<dbReference type="AlphaFoldDB" id="A0AAJ2PH52"/>
<proteinExistence type="predicted"/>
<protein>
    <submittedName>
        <fullName evidence="1">Uncharacterized protein</fullName>
    </submittedName>
</protein>
<gene>
    <name evidence="1" type="ORF">Q7V66_06340</name>
</gene>